<dbReference type="Pfam" id="PF13516">
    <property type="entry name" value="LRR_6"/>
    <property type="match status" value="1"/>
</dbReference>
<dbReference type="PROSITE" id="PS50181">
    <property type="entry name" value="FBOX"/>
    <property type="match status" value="1"/>
</dbReference>
<dbReference type="InterPro" id="IPR001810">
    <property type="entry name" value="F-box_dom"/>
</dbReference>
<name>A0A9Q0NG16_9DIPT</name>
<protein>
    <submittedName>
        <fullName evidence="3">Leucine-rich repeat-containing protein 29</fullName>
    </submittedName>
</protein>
<dbReference type="InterPro" id="IPR032675">
    <property type="entry name" value="LRR_dom_sf"/>
</dbReference>
<dbReference type="InterPro" id="IPR001611">
    <property type="entry name" value="Leu-rich_rpt"/>
</dbReference>
<accession>A0A9Q0NG16</accession>
<dbReference type="Pfam" id="PF12937">
    <property type="entry name" value="F-box-like"/>
    <property type="match status" value="1"/>
</dbReference>
<evidence type="ECO:0000313" key="4">
    <source>
        <dbReference type="Proteomes" id="UP001151699"/>
    </source>
</evidence>
<sequence>MEVGNYVPTYCGSSYTDLPMEIILKILGYLDASDLYVASLTCHRWFEASQHINDTQKLTINFTKIHFADNSPPANCYLNCLRNYAKIVLNNVDFGATEEFWNRCSDSIQEIAFLNCDLREKYLNAVLKNVNNLNALHIENCRELFMPGRLFDKDRDKKAICQACRNVTSLTLSHNRYLSDALFHRFVTIMPKLSSLDLSGCHISFHQGLYRKFYPDSQKDASESVLTFHYIFQFIECEAKSIKSLNFSTTLIDGAALTSLSEISDLSLEVLRLNSCDQLTNTGIISLVQKQLSLVELDLTSCVRLTDPGLMAICSSLTALKILKLRKCRAITDLSVKEIATLNLQILDISECEAITGRGIADGIAKSTNVLLKELYVSALNICEMSIIQIAENIPNLRVLDLSFCKNGVTNLAVQLIFKHLVWLRVLKLDYCDKISDAALTGFDMNTHLTAYEDNKLLISGKISSKEDVQNERNNADNESLRNAIREALNSSNPNERHPFKISLRSKAEEEIVNDAKRKKVMLEMYEHNDANADYSGFSINRAKGLKTLTLTACNKITDVSLKYAFRLLELRELSLSKCQQISSIGMDCLVKNCPSLEILNLSECHNISDKTIEMITIHLKRLTHLYLERCTLLSDHSLDHIAVNCTALKYIDVRSCRAMCSEPNLRLVNVTTLQHISMSKPGPYLVDTDLITMKRPRPPPMPLAF</sequence>
<dbReference type="InterPro" id="IPR006553">
    <property type="entry name" value="Leu-rich_rpt_Cys-con_subtyp"/>
</dbReference>
<dbReference type="Gene3D" id="3.80.10.10">
    <property type="entry name" value="Ribonuclease Inhibitor"/>
    <property type="match status" value="4"/>
</dbReference>
<organism evidence="3 4">
    <name type="scientific">Pseudolycoriella hygida</name>
    <dbReference type="NCBI Taxonomy" id="35572"/>
    <lineage>
        <taxon>Eukaryota</taxon>
        <taxon>Metazoa</taxon>
        <taxon>Ecdysozoa</taxon>
        <taxon>Arthropoda</taxon>
        <taxon>Hexapoda</taxon>
        <taxon>Insecta</taxon>
        <taxon>Pterygota</taxon>
        <taxon>Neoptera</taxon>
        <taxon>Endopterygota</taxon>
        <taxon>Diptera</taxon>
        <taxon>Nematocera</taxon>
        <taxon>Sciaroidea</taxon>
        <taxon>Sciaridae</taxon>
        <taxon>Pseudolycoriella</taxon>
    </lineage>
</organism>
<dbReference type="OrthoDB" id="27842at2759"/>
<dbReference type="Gene3D" id="1.20.1280.50">
    <property type="match status" value="1"/>
</dbReference>
<proteinExistence type="predicted"/>
<dbReference type="Pfam" id="PF25372">
    <property type="entry name" value="DUF7885"/>
    <property type="match status" value="1"/>
</dbReference>
<feature type="domain" description="F-box" evidence="2">
    <location>
        <begin position="12"/>
        <end position="65"/>
    </location>
</feature>
<dbReference type="SUPFAM" id="SSF52047">
    <property type="entry name" value="RNI-like"/>
    <property type="match status" value="2"/>
</dbReference>
<dbReference type="PANTHER" id="PTHR13318">
    <property type="entry name" value="PARTNER OF PAIRED, ISOFORM B-RELATED"/>
    <property type="match status" value="1"/>
</dbReference>
<evidence type="ECO:0000256" key="1">
    <source>
        <dbReference type="ARBA" id="ARBA00022786"/>
    </source>
</evidence>
<dbReference type="InterPro" id="IPR057207">
    <property type="entry name" value="FBXL15_LRR"/>
</dbReference>
<dbReference type="GO" id="GO:0031146">
    <property type="term" value="P:SCF-dependent proteasomal ubiquitin-dependent protein catabolic process"/>
    <property type="evidence" value="ECO:0007669"/>
    <property type="project" value="TreeGrafter"/>
</dbReference>
<keyword evidence="1" id="KW-0833">Ubl conjugation pathway</keyword>
<evidence type="ECO:0000313" key="3">
    <source>
        <dbReference type="EMBL" id="KAJ6649423.1"/>
    </source>
</evidence>
<dbReference type="EMBL" id="WJQU01000001">
    <property type="protein sequence ID" value="KAJ6649423.1"/>
    <property type="molecule type" value="Genomic_DNA"/>
</dbReference>
<gene>
    <name evidence="3" type="primary">LRRC29</name>
    <name evidence="3" type="ORF">Bhyg_04658</name>
</gene>
<dbReference type="InterPro" id="IPR036047">
    <property type="entry name" value="F-box-like_dom_sf"/>
</dbReference>
<comment type="caution">
    <text evidence="3">The sequence shown here is derived from an EMBL/GenBank/DDBJ whole genome shotgun (WGS) entry which is preliminary data.</text>
</comment>
<dbReference type="GO" id="GO:0019005">
    <property type="term" value="C:SCF ubiquitin ligase complex"/>
    <property type="evidence" value="ECO:0007669"/>
    <property type="project" value="TreeGrafter"/>
</dbReference>
<dbReference type="SUPFAM" id="SSF81383">
    <property type="entry name" value="F-box domain"/>
    <property type="match status" value="1"/>
</dbReference>
<reference evidence="3" key="1">
    <citation type="submission" date="2022-07" db="EMBL/GenBank/DDBJ databases">
        <authorList>
            <person name="Trinca V."/>
            <person name="Uliana J.V.C."/>
            <person name="Torres T.T."/>
            <person name="Ward R.J."/>
            <person name="Monesi N."/>
        </authorList>
    </citation>
    <scope>NUCLEOTIDE SEQUENCE</scope>
    <source>
        <strain evidence="3">HSMRA1968</strain>
        <tissue evidence="3">Whole embryos</tissue>
    </source>
</reference>
<dbReference type="PANTHER" id="PTHR13318:SF247">
    <property type="entry name" value="GH16156P"/>
    <property type="match status" value="1"/>
</dbReference>
<dbReference type="Proteomes" id="UP001151699">
    <property type="component" value="Chromosome A"/>
</dbReference>
<dbReference type="AlphaFoldDB" id="A0A9Q0NG16"/>
<evidence type="ECO:0000259" key="2">
    <source>
        <dbReference type="PROSITE" id="PS50181"/>
    </source>
</evidence>
<dbReference type="SMART" id="SM00256">
    <property type="entry name" value="FBOX"/>
    <property type="match status" value="1"/>
</dbReference>
<dbReference type="SMART" id="SM00367">
    <property type="entry name" value="LRR_CC"/>
    <property type="match status" value="12"/>
</dbReference>
<keyword evidence="4" id="KW-1185">Reference proteome</keyword>